<evidence type="ECO:0000259" key="1">
    <source>
        <dbReference type="Pfam" id="PF01425"/>
    </source>
</evidence>
<evidence type="ECO:0000313" key="3">
    <source>
        <dbReference type="Proteomes" id="UP001499882"/>
    </source>
</evidence>
<name>A0ABP8Y6G6_9ACTN</name>
<sequence length="518" mass="55032">MPMRPPASADLESIAQRHDLGLDSQQVTDLTAAITASLASYDAVEFLYENCAPVAPTREWDEPSAEANPLNAWYMTCDVRGAQDGPLGGRRFAIKDNTSVAGVPMMNGSRILEGFTPSRDATVVSRLLDAGGTIAGKATCEDLCFSGGSHTSATGPVLNPWDNTRTAGGSSSGSAALVAAGVVDGAIGGDQGGSVRIPAAFCGIVGFKPTHGLVPYTGAFPIEQTLDHLGPMTRTVRGTAEMLDAIAGPDGRDPRQPAQIRKIRFGAALKRDSAGLRLGLVREGFGHDNSEARVDAAVRAAAETLAEAGLKVDEVSIPWHAHGSQLWDVIATDGSFRQMLEGNGYGMNWPGLYDPEVIEHFGRAWREDASRFSTTVKMVALTASHSLSQTHGKHYAMARNLVPQLTEAYDTAFEGFDLLLMPTVPMVAPPIPEPDCALDVYLDRALGMLRNTAPFDVTGHPACSVPTRHDGDLPVGMMIVGRRFEDDTVIELAHNFEQIVGGFASPPFAHDDRAPSSS</sequence>
<gene>
    <name evidence="2" type="ORF">GCM10023350_00280</name>
</gene>
<dbReference type="PANTHER" id="PTHR11895">
    <property type="entry name" value="TRANSAMIDASE"/>
    <property type="match status" value="1"/>
</dbReference>
<dbReference type="Gene3D" id="1.10.20.60">
    <property type="entry name" value="Glu-tRNAGln amidotransferase C subunit, N-terminal domain"/>
    <property type="match status" value="1"/>
</dbReference>
<dbReference type="PANTHER" id="PTHR11895:SF170">
    <property type="entry name" value="AMIDASE"/>
    <property type="match status" value="1"/>
</dbReference>
<dbReference type="EMBL" id="BAABKN010000001">
    <property type="protein sequence ID" value="GAA4722190.1"/>
    <property type="molecule type" value="Genomic_DNA"/>
</dbReference>
<protein>
    <submittedName>
        <fullName evidence="2">Amidase</fullName>
    </submittedName>
</protein>
<organism evidence="2 3">
    <name type="scientific">Nocardioides endophyticus</name>
    <dbReference type="NCBI Taxonomy" id="1353775"/>
    <lineage>
        <taxon>Bacteria</taxon>
        <taxon>Bacillati</taxon>
        <taxon>Actinomycetota</taxon>
        <taxon>Actinomycetes</taxon>
        <taxon>Propionibacteriales</taxon>
        <taxon>Nocardioidaceae</taxon>
        <taxon>Nocardioides</taxon>
    </lineage>
</organism>
<dbReference type="PROSITE" id="PS00571">
    <property type="entry name" value="AMIDASES"/>
    <property type="match status" value="1"/>
</dbReference>
<accession>A0ABP8Y6G6</accession>
<proteinExistence type="predicted"/>
<dbReference type="InterPro" id="IPR000120">
    <property type="entry name" value="Amidase"/>
</dbReference>
<keyword evidence="3" id="KW-1185">Reference proteome</keyword>
<dbReference type="SUPFAM" id="SSF75304">
    <property type="entry name" value="Amidase signature (AS) enzymes"/>
    <property type="match status" value="1"/>
</dbReference>
<dbReference type="RefSeq" id="WP_345524460.1">
    <property type="nucleotide sequence ID" value="NZ_BAABKN010000001.1"/>
</dbReference>
<dbReference type="Pfam" id="PF01425">
    <property type="entry name" value="Amidase"/>
    <property type="match status" value="1"/>
</dbReference>
<feature type="domain" description="Amidase" evidence="1">
    <location>
        <begin position="79"/>
        <end position="489"/>
    </location>
</feature>
<evidence type="ECO:0000313" key="2">
    <source>
        <dbReference type="EMBL" id="GAA4722190.1"/>
    </source>
</evidence>
<comment type="caution">
    <text evidence="2">The sequence shown here is derived from an EMBL/GenBank/DDBJ whole genome shotgun (WGS) entry which is preliminary data.</text>
</comment>
<dbReference type="InterPro" id="IPR020556">
    <property type="entry name" value="Amidase_CS"/>
</dbReference>
<reference evidence="3" key="1">
    <citation type="journal article" date="2019" name="Int. J. Syst. Evol. Microbiol.">
        <title>The Global Catalogue of Microorganisms (GCM) 10K type strain sequencing project: providing services to taxonomists for standard genome sequencing and annotation.</title>
        <authorList>
            <consortium name="The Broad Institute Genomics Platform"/>
            <consortium name="The Broad Institute Genome Sequencing Center for Infectious Disease"/>
            <person name="Wu L."/>
            <person name="Ma J."/>
        </authorList>
    </citation>
    <scope>NUCLEOTIDE SEQUENCE [LARGE SCALE GENOMIC DNA]</scope>
    <source>
        <strain evidence="3">JCM 18532</strain>
    </source>
</reference>
<dbReference type="NCBIfam" id="NF005565">
    <property type="entry name" value="PRK07235.1"/>
    <property type="match status" value="1"/>
</dbReference>
<dbReference type="InterPro" id="IPR023631">
    <property type="entry name" value="Amidase_dom"/>
</dbReference>
<dbReference type="Gene3D" id="3.90.1300.10">
    <property type="entry name" value="Amidase signature (AS) domain"/>
    <property type="match status" value="1"/>
</dbReference>
<dbReference type="InterPro" id="IPR036928">
    <property type="entry name" value="AS_sf"/>
</dbReference>
<dbReference type="Proteomes" id="UP001499882">
    <property type="component" value="Unassembled WGS sequence"/>
</dbReference>